<evidence type="ECO:0000313" key="2">
    <source>
        <dbReference type="Proteomes" id="UP000592180"/>
    </source>
</evidence>
<dbReference type="EMBL" id="JACHLE010000001">
    <property type="protein sequence ID" value="MBB4805113.1"/>
    <property type="molecule type" value="Genomic_DNA"/>
</dbReference>
<organism evidence="1 2">
    <name type="scientific">Chryseobacterium defluvii</name>
    <dbReference type="NCBI Taxonomy" id="160396"/>
    <lineage>
        <taxon>Bacteria</taxon>
        <taxon>Pseudomonadati</taxon>
        <taxon>Bacteroidota</taxon>
        <taxon>Flavobacteriia</taxon>
        <taxon>Flavobacteriales</taxon>
        <taxon>Weeksellaceae</taxon>
        <taxon>Chryseobacterium group</taxon>
        <taxon>Chryseobacterium</taxon>
    </lineage>
</organism>
<dbReference type="RefSeq" id="WP_228460906.1">
    <property type="nucleotide sequence ID" value="NZ_JACHLE010000001.1"/>
</dbReference>
<dbReference type="Proteomes" id="UP000592180">
    <property type="component" value="Unassembled WGS sequence"/>
</dbReference>
<evidence type="ECO:0000313" key="1">
    <source>
        <dbReference type="EMBL" id="MBB4805113.1"/>
    </source>
</evidence>
<gene>
    <name evidence="1" type="ORF">HNP38_000385</name>
</gene>
<comment type="caution">
    <text evidence="1">The sequence shown here is derived from an EMBL/GenBank/DDBJ whole genome shotgun (WGS) entry which is preliminary data.</text>
</comment>
<name>A0A840KC55_9FLAO</name>
<reference evidence="1 2" key="1">
    <citation type="submission" date="2020-08" db="EMBL/GenBank/DDBJ databases">
        <title>Functional genomics of gut bacteria from endangered species of beetles.</title>
        <authorList>
            <person name="Carlos-Shanley C."/>
        </authorList>
    </citation>
    <scope>NUCLEOTIDE SEQUENCE [LARGE SCALE GENOMIC DNA]</scope>
    <source>
        <strain evidence="1 2">S00151</strain>
    </source>
</reference>
<keyword evidence="2" id="KW-1185">Reference proteome</keyword>
<accession>A0A840KC55</accession>
<proteinExistence type="predicted"/>
<sequence length="76" mass="7995">MANFSAQTNDSLKTKTVEEVKITIGSGNKSRVATDTSVPVDVTSISSQSILSPQTDLNQILSYVAPSFTSNSTTIA</sequence>
<dbReference type="AlphaFoldDB" id="A0A840KC55"/>
<protein>
    <submittedName>
        <fullName evidence="1">Uncharacterized protein</fullName>
    </submittedName>
</protein>